<dbReference type="InterPro" id="IPR036388">
    <property type="entry name" value="WH-like_DNA-bd_sf"/>
</dbReference>
<evidence type="ECO:0000256" key="3">
    <source>
        <dbReference type="ARBA" id="ARBA00023125"/>
    </source>
</evidence>
<keyword evidence="3" id="KW-0238">DNA-binding</keyword>
<dbReference type="Gene3D" id="1.10.10.10">
    <property type="entry name" value="Winged helix-like DNA-binding domain superfamily/Winged helix DNA-binding domain"/>
    <property type="match status" value="1"/>
</dbReference>
<dbReference type="Proteomes" id="UP000285530">
    <property type="component" value="Unassembled WGS sequence"/>
</dbReference>
<dbReference type="SUPFAM" id="SSF53850">
    <property type="entry name" value="Periplasmic binding protein-like II"/>
    <property type="match status" value="1"/>
</dbReference>
<feature type="domain" description="HTH lysR-type" evidence="5">
    <location>
        <begin position="6"/>
        <end position="64"/>
    </location>
</feature>
<dbReference type="RefSeq" id="WP_119885578.1">
    <property type="nucleotide sequence ID" value="NZ_CP067169.1"/>
</dbReference>
<reference evidence="6 7" key="1">
    <citation type="submission" date="2018-09" db="EMBL/GenBank/DDBJ databases">
        <title>Paracoccus onubensis nov. sp. a moderate halophilic bacterium isolated from Gruta de las Maravillas (Aracena, Spain).</title>
        <authorList>
            <person name="Jurado V."/>
            <person name="Gutierrez-Patricio S."/>
            <person name="Gonzalez-Pimentel J.L."/>
            <person name="Laiz L."/>
            <person name="Saiz-Jimenez C."/>
        </authorList>
    </citation>
    <scope>NUCLEOTIDE SEQUENCE [LARGE SCALE GENOMIC DNA]</scope>
    <source>
        <strain evidence="6 7">DSM 19484</strain>
    </source>
</reference>
<protein>
    <submittedName>
        <fullName evidence="6">LysR family transcriptional regulator</fullName>
    </submittedName>
</protein>
<keyword evidence="4" id="KW-0804">Transcription</keyword>
<dbReference type="GO" id="GO:0003700">
    <property type="term" value="F:DNA-binding transcription factor activity"/>
    <property type="evidence" value="ECO:0007669"/>
    <property type="project" value="InterPro"/>
</dbReference>
<dbReference type="PANTHER" id="PTHR30346:SF0">
    <property type="entry name" value="HCA OPERON TRANSCRIPTIONAL ACTIVATOR HCAR"/>
    <property type="match status" value="1"/>
</dbReference>
<dbReference type="OrthoDB" id="5297263at2"/>
<dbReference type="InterPro" id="IPR036390">
    <property type="entry name" value="WH_DNA-bd_sf"/>
</dbReference>
<evidence type="ECO:0000313" key="7">
    <source>
        <dbReference type="Proteomes" id="UP000285530"/>
    </source>
</evidence>
<dbReference type="EMBL" id="QZEV01000016">
    <property type="protein sequence ID" value="RJL05857.1"/>
    <property type="molecule type" value="Genomic_DNA"/>
</dbReference>
<evidence type="ECO:0000256" key="2">
    <source>
        <dbReference type="ARBA" id="ARBA00023015"/>
    </source>
</evidence>
<comment type="similarity">
    <text evidence="1">Belongs to the LysR transcriptional regulatory family.</text>
</comment>
<proteinExistence type="inferred from homology"/>
<evidence type="ECO:0000259" key="5">
    <source>
        <dbReference type="PROSITE" id="PS50931"/>
    </source>
</evidence>
<evidence type="ECO:0000313" key="6">
    <source>
        <dbReference type="EMBL" id="RJL05857.1"/>
    </source>
</evidence>
<dbReference type="GO" id="GO:0032993">
    <property type="term" value="C:protein-DNA complex"/>
    <property type="evidence" value="ECO:0007669"/>
    <property type="project" value="TreeGrafter"/>
</dbReference>
<keyword evidence="2" id="KW-0805">Transcription regulation</keyword>
<evidence type="ECO:0000256" key="4">
    <source>
        <dbReference type="ARBA" id="ARBA00023163"/>
    </source>
</evidence>
<dbReference type="GO" id="GO:0003677">
    <property type="term" value="F:DNA binding"/>
    <property type="evidence" value="ECO:0007669"/>
    <property type="project" value="UniProtKB-KW"/>
</dbReference>
<sequence length="195" mass="21105">MIDLPVSLRTLRYIVEVADCGSVTDAARHLAVSQPSVSAALSQAERDLGVQIFVRQHARGMKLSVPGRVLVDQARELLRAAGELADTARSLGDPLSGEIVVGSFPTLAMRYMPRIIASFRRSLPNITVRLVEGDHAELVAGLENASIEIALGYDFARPEHLSAEELASCSVWRPWRCWHGSHGSISGCSAAIARH</sequence>
<dbReference type="PRINTS" id="PR00039">
    <property type="entry name" value="HTHLYSR"/>
</dbReference>
<dbReference type="PANTHER" id="PTHR30346">
    <property type="entry name" value="TRANSCRIPTIONAL DUAL REGULATOR HCAR-RELATED"/>
    <property type="match status" value="1"/>
</dbReference>
<keyword evidence="7" id="KW-1185">Reference proteome</keyword>
<gene>
    <name evidence="6" type="ORF">D3P06_05360</name>
</gene>
<name>A0A418ZZH0_9RHOB</name>
<organism evidence="6 7">
    <name type="scientific">Paracoccus aestuarii</name>
    <dbReference type="NCBI Taxonomy" id="453842"/>
    <lineage>
        <taxon>Bacteria</taxon>
        <taxon>Pseudomonadati</taxon>
        <taxon>Pseudomonadota</taxon>
        <taxon>Alphaproteobacteria</taxon>
        <taxon>Rhodobacterales</taxon>
        <taxon>Paracoccaceae</taxon>
        <taxon>Paracoccus</taxon>
    </lineage>
</organism>
<dbReference type="InterPro" id="IPR005119">
    <property type="entry name" value="LysR_subst-bd"/>
</dbReference>
<dbReference type="Pfam" id="PF00126">
    <property type="entry name" value="HTH_1"/>
    <property type="match status" value="1"/>
</dbReference>
<dbReference type="Gene3D" id="3.40.190.10">
    <property type="entry name" value="Periplasmic binding protein-like II"/>
    <property type="match status" value="1"/>
</dbReference>
<evidence type="ECO:0000256" key="1">
    <source>
        <dbReference type="ARBA" id="ARBA00009437"/>
    </source>
</evidence>
<dbReference type="SUPFAM" id="SSF46785">
    <property type="entry name" value="Winged helix' DNA-binding domain"/>
    <property type="match status" value="1"/>
</dbReference>
<accession>A0A418ZZH0</accession>
<comment type="caution">
    <text evidence="6">The sequence shown here is derived from an EMBL/GenBank/DDBJ whole genome shotgun (WGS) entry which is preliminary data.</text>
</comment>
<dbReference type="PROSITE" id="PS50931">
    <property type="entry name" value="HTH_LYSR"/>
    <property type="match status" value="1"/>
</dbReference>
<dbReference type="AlphaFoldDB" id="A0A418ZZH0"/>
<dbReference type="InterPro" id="IPR000847">
    <property type="entry name" value="LysR_HTH_N"/>
</dbReference>
<dbReference type="Pfam" id="PF03466">
    <property type="entry name" value="LysR_substrate"/>
    <property type="match status" value="1"/>
</dbReference>